<dbReference type="InterPro" id="IPR045629">
    <property type="entry name" value="DUF6232"/>
</dbReference>
<gene>
    <name evidence="2" type="ORF">EJN92_10765</name>
</gene>
<keyword evidence="1" id="KW-1133">Transmembrane helix</keyword>
<protein>
    <recommendedName>
        <fullName evidence="4">QacE</fullName>
    </recommendedName>
</protein>
<organism evidence="2 3">
    <name type="scientific">Undibacterium parvum</name>
    <dbReference type="NCBI Taxonomy" id="401471"/>
    <lineage>
        <taxon>Bacteria</taxon>
        <taxon>Pseudomonadati</taxon>
        <taxon>Pseudomonadota</taxon>
        <taxon>Betaproteobacteria</taxon>
        <taxon>Burkholderiales</taxon>
        <taxon>Oxalobacteraceae</taxon>
        <taxon>Undibacterium</taxon>
    </lineage>
</organism>
<dbReference type="KEGG" id="upv:EJN92_10765"/>
<dbReference type="RefSeq" id="WP_126127824.1">
    <property type="nucleotide sequence ID" value="NZ_CP034464.1"/>
</dbReference>
<evidence type="ECO:0000313" key="3">
    <source>
        <dbReference type="Proteomes" id="UP000275663"/>
    </source>
</evidence>
<dbReference type="Proteomes" id="UP000275663">
    <property type="component" value="Chromosome"/>
</dbReference>
<dbReference type="EMBL" id="CP034464">
    <property type="protein sequence ID" value="AZP12443.1"/>
    <property type="molecule type" value="Genomic_DNA"/>
</dbReference>
<proteinExistence type="predicted"/>
<name>A0A3S9HK09_9BURK</name>
<dbReference type="OrthoDB" id="8903924at2"/>
<dbReference type="AlphaFoldDB" id="A0A3S9HK09"/>
<reference evidence="2 3" key="1">
    <citation type="journal article" date="2011" name="Int. J. Syst. Evol. Microbiol.">
        <title>Description of Undibacterium oligocarboniphilum sp. nov., isolated from purified water, and Undibacterium pigrum strain CCUG 49012 as the type strain of Undibacterium parvum sp. nov., and emended descriptions of the genus Undibacterium and the species Undibacterium pigrum.</title>
        <authorList>
            <person name="Eder W."/>
            <person name="Wanner G."/>
            <person name="Ludwig W."/>
            <person name="Busse H.J."/>
            <person name="Ziemke-Kageler F."/>
            <person name="Lang E."/>
        </authorList>
    </citation>
    <scope>NUCLEOTIDE SEQUENCE [LARGE SCALE GENOMIC DNA]</scope>
    <source>
        <strain evidence="2 3">DSM 23061</strain>
    </source>
</reference>
<keyword evidence="3" id="KW-1185">Reference proteome</keyword>
<accession>A0A3S9HK09</accession>
<evidence type="ECO:0000313" key="2">
    <source>
        <dbReference type="EMBL" id="AZP12443.1"/>
    </source>
</evidence>
<evidence type="ECO:0000256" key="1">
    <source>
        <dbReference type="SAM" id="Phobius"/>
    </source>
</evidence>
<feature type="transmembrane region" description="Helical" evidence="1">
    <location>
        <begin position="48"/>
        <end position="77"/>
    </location>
</feature>
<dbReference type="Pfam" id="PF19744">
    <property type="entry name" value="DUF6232"/>
    <property type="match status" value="1"/>
</dbReference>
<evidence type="ECO:0008006" key="4">
    <source>
        <dbReference type="Google" id="ProtNLM"/>
    </source>
</evidence>
<keyword evidence="1" id="KW-0472">Membrane</keyword>
<sequence length="120" mass="13189">MNEEKIYFEYEDVKVTNARFISGSQTFAMSNVTSVKAFEKKPSRLGGILVLLVGLLCLGAQAFIGVLIMLAAGFFLYKQKTVFHVMLATASGESSALVTYQRDYLNKVVAALNEAIVRRG</sequence>
<keyword evidence="1" id="KW-0812">Transmembrane</keyword>